<dbReference type="InterPro" id="IPR036397">
    <property type="entry name" value="RNaseH_sf"/>
</dbReference>
<proteinExistence type="inferred from homology"/>
<sequence>MDVTKQSFNQHLPRLFNDLAETSFVAMDMEFSGIVARQSGPSPGSDLWGGKQTLQARYEEVKSAAEIYQVLQIGLTFAREDVETGTYVLRPYNFHLNPVLDPKLGVERQWSYQSSAVEFLIKCGFRMEAPFAEGLPYISRLEETKAMSKLNQKNHSMATMADIRLENMDTESHAFLVEARGLIDGWINETGGKEEYLNIPEPYLSETGNIASPLGSGRSSLNSYQKRLVHQLVRAEYPSLISISRHTFVQIIPYNKQREDYLRVDKSRALQERVVQQTGFRWIVESMVGGDLSAMDSRLFSSTVSNSTPVEPEALLSYSHNLESKLKSRQHVLVGHNLFTDLINFYKCFIGDLPERVEDFEEVIHALFPLVIDTKYMATHNCSSLMPSSSLIEINDSLAQRKTPKISLDPEHDKYLHEKPLHEAGYDSLLTAKVLIRLGAELQGGEPISSPTRPCIAQPNILKNWPRTPLNAASSMRNRVEKKAEKLIDIIEPDRSDSHSFSSSKSMVSIFDSKLIRKFSGELTPQHAPVDWGKETEVSRIRSFFSTPIKSEPLLDLTNDITNSQLLALDPNSPFRKLQEKTMTQSKRKEMRLIPQFSDEFWKIYGNKLRVFGTVEEMCDLNRPG</sequence>
<dbReference type="GO" id="GO:0003723">
    <property type="term" value="F:RNA binding"/>
    <property type="evidence" value="ECO:0007669"/>
    <property type="project" value="TreeGrafter"/>
</dbReference>
<dbReference type="GO" id="GO:0000289">
    <property type="term" value="P:nuclear-transcribed mRNA poly(A) tail shortening"/>
    <property type="evidence" value="ECO:0007669"/>
    <property type="project" value="TreeGrafter"/>
</dbReference>
<name>A0A1B7P7B0_9EURO</name>
<dbReference type="InterPro" id="IPR051181">
    <property type="entry name" value="CAF1_poly(A)_ribonucleases"/>
</dbReference>
<protein>
    <submittedName>
        <fullName evidence="2">Uncharacterized protein</fullName>
    </submittedName>
</protein>
<evidence type="ECO:0000256" key="1">
    <source>
        <dbReference type="ARBA" id="ARBA00008372"/>
    </source>
</evidence>
<organism evidence="2 3">
    <name type="scientific">Emergomyces africanus</name>
    <dbReference type="NCBI Taxonomy" id="1955775"/>
    <lineage>
        <taxon>Eukaryota</taxon>
        <taxon>Fungi</taxon>
        <taxon>Dikarya</taxon>
        <taxon>Ascomycota</taxon>
        <taxon>Pezizomycotina</taxon>
        <taxon>Eurotiomycetes</taxon>
        <taxon>Eurotiomycetidae</taxon>
        <taxon>Onygenales</taxon>
        <taxon>Ajellomycetaceae</taxon>
        <taxon>Emergomyces</taxon>
    </lineage>
</organism>
<comment type="caution">
    <text evidence="2">The sequence shown here is derived from an EMBL/GenBank/DDBJ whole genome shotgun (WGS) entry which is preliminary data.</text>
</comment>
<dbReference type="GO" id="GO:0000175">
    <property type="term" value="F:3'-5'-RNA exonuclease activity"/>
    <property type="evidence" value="ECO:0007669"/>
    <property type="project" value="TreeGrafter"/>
</dbReference>
<dbReference type="AlphaFoldDB" id="A0A1B7P7B0"/>
<dbReference type="GO" id="GO:0005634">
    <property type="term" value="C:nucleus"/>
    <property type="evidence" value="ECO:0007669"/>
    <property type="project" value="TreeGrafter"/>
</dbReference>
<dbReference type="PANTHER" id="PTHR15092:SF22">
    <property type="entry name" value="POLY(A)-SPECIFIC RIBONUCLEASE PNLDC1"/>
    <property type="match status" value="1"/>
</dbReference>
<dbReference type="GO" id="GO:1990431">
    <property type="term" value="P:priRNA 3'-end processing"/>
    <property type="evidence" value="ECO:0007669"/>
    <property type="project" value="TreeGrafter"/>
</dbReference>
<dbReference type="InterPro" id="IPR012337">
    <property type="entry name" value="RNaseH-like_sf"/>
</dbReference>
<comment type="similarity">
    <text evidence="1">Belongs to the CAF1 family.</text>
</comment>
<accession>A0A1B7P7B0</accession>
<dbReference type="GO" id="GO:1990432">
    <property type="term" value="P:siRNA 3'-end processing"/>
    <property type="evidence" value="ECO:0007669"/>
    <property type="project" value="TreeGrafter"/>
</dbReference>
<dbReference type="Proteomes" id="UP000091918">
    <property type="component" value="Unassembled WGS sequence"/>
</dbReference>
<reference evidence="2 3" key="1">
    <citation type="submission" date="2015-07" db="EMBL/GenBank/DDBJ databases">
        <title>Emmonsia species relationships and genome sequence.</title>
        <authorList>
            <person name="Cuomo C.A."/>
            <person name="Schwartz I.S."/>
            <person name="Kenyon C."/>
            <person name="de Hoog G.S."/>
            <person name="Govender N.P."/>
            <person name="Botha A."/>
            <person name="Moreno L."/>
            <person name="de Vries M."/>
            <person name="Munoz J.F."/>
            <person name="Stielow J.B."/>
        </authorList>
    </citation>
    <scope>NUCLEOTIDE SEQUENCE [LARGE SCALE GENOMIC DNA]</scope>
    <source>
        <strain evidence="2 3">CBS 136260</strain>
    </source>
</reference>
<keyword evidence="3" id="KW-1185">Reference proteome</keyword>
<evidence type="ECO:0000313" key="3">
    <source>
        <dbReference type="Proteomes" id="UP000091918"/>
    </source>
</evidence>
<dbReference type="STRING" id="1658172.A0A1B7P7B0"/>
<evidence type="ECO:0000313" key="2">
    <source>
        <dbReference type="EMBL" id="OAX84879.1"/>
    </source>
</evidence>
<dbReference type="EMBL" id="LGUA01000043">
    <property type="protein sequence ID" value="OAX84879.1"/>
    <property type="molecule type" value="Genomic_DNA"/>
</dbReference>
<dbReference type="SUPFAM" id="SSF53098">
    <property type="entry name" value="Ribonuclease H-like"/>
    <property type="match status" value="1"/>
</dbReference>
<dbReference type="Pfam" id="PF04857">
    <property type="entry name" value="CAF1"/>
    <property type="match status" value="1"/>
</dbReference>
<dbReference type="PANTHER" id="PTHR15092">
    <property type="entry name" value="POLY A -SPECIFIC RIBONUCLEASE/TARGET OF EGR1, MEMBER 1"/>
    <property type="match status" value="1"/>
</dbReference>
<gene>
    <name evidence="2" type="ORF">ACJ72_00756</name>
</gene>
<dbReference type="InterPro" id="IPR006941">
    <property type="entry name" value="RNase_CAF1"/>
</dbReference>
<dbReference type="Gene3D" id="3.30.420.10">
    <property type="entry name" value="Ribonuclease H-like superfamily/Ribonuclease H"/>
    <property type="match status" value="2"/>
</dbReference>
<dbReference type="OrthoDB" id="414075at2759"/>